<evidence type="ECO:0000256" key="3">
    <source>
        <dbReference type="ARBA" id="ARBA00022705"/>
    </source>
</evidence>
<dbReference type="GO" id="GO:0003677">
    <property type="term" value="F:DNA binding"/>
    <property type="evidence" value="ECO:0007669"/>
    <property type="project" value="UniProtKB-KW"/>
</dbReference>
<gene>
    <name evidence="13" type="primary">dnaB</name>
    <name evidence="13" type="ORF">GCM10007301_47830</name>
</gene>
<dbReference type="GO" id="GO:0043139">
    <property type="term" value="F:5'-3' DNA helicase activity"/>
    <property type="evidence" value="ECO:0007669"/>
    <property type="project" value="UniProtKB-EC"/>
</dbReference>
<evidence type="ECO:0000313" key="14">
    <source>
        <dbReference type="Proteomes" id="UP000606044"/>
    </source>
</evidence>
<dbReference type="Pfam" id="PF03796">
    <property type="entry name" value="DnaB_C"/>
    <property type="match status" value="1"/>
</dbReference>
<dbReference type="GO" id="GO:0016787">
    <property type="term" value="F:hydrolase activity"/>
    <property type="evidence" value="ECO:0007669"/>
    <property type="project" value="UniProtKB-KW"/>
</dbReference>
<keyword evidence="6 13" id="KW-0347">Helicase</keyword>
<evidence type="ECO:0000259" key="12">
    <source>
        <dbReference type="PROSITE" id="PS51199"/>
    </source>
</evidence>
<evidence type="ECO:0000256" key="8">
    <source>
        <dbReference type="ARBA" id="ARBA00023125"/>
    </source>
</evidence>
<dbReference type="Proteomes" id="UP000606044">
    <property type="component" value="Unassembled WGS sequence"/>
</dbReference>
<evidence type="ECO:0000256" key="1">
    <source>
        <dbReference type="ARBA" id="ARBA00008428"/>
    </source>
</evidence>
<dbReference type="Pfam" id="PF00772">
    <property type="entry name" value="DnaB"/>
    <property type="match status" value="1"/>
</dbReference>
<comment type="similarity">
    <text evidence="1">Belongs to the helicase family. DnaB subfamily.</text>
</comment>
<keyword evidence="7" id="KW-0067">ATP-binding</keyword>
<keyword evidence="2" id="KW-0639">Primosome</keyword>
<dbReference type="InterPro" id="IPR016136">
    <property type="entry name" value="DNA_helicase_N/primase_C"/>
</dbReference>
<keyword evidence="5" id="KW-0378">Hydrolase</keyword>
<keyword evidence="8" id="KW-0238">DNA-binding</keyword>
<dbReference type="PROSITE" id="PS51199">
    <property type="entry name" value="SF4_HELICASE"/>
    <property type="match status" value="1"/>
</dbReference>
<dbReference type="PANTHER" id="PTHR30153:SF2">
    <property type="entry name" value="REPLICATIVE DNA HELICASE"/>
    <property type="match status" value="1"/>
</dbReference>
<evidence type="ECO:0000256" key="6">
    <source>
        <dbReference type="ARBA" id="ARBA00022806"/>
    </source>
</evidence>
<sequence length="467" mass="51360">MDDISLTIEQELLGRLLDTPEVLPVVANTLEPRHFQEEAHARLFQAMLKRHAASTSFTFSTLAADLNTDWRAPLIEGLSYGQYVARLMTSPAPTMMLKAYAADLRSQWAIRTITGAAGRVSSDQGIPTDRLQMLMQEIDEVRAALVESTTTRETAGETGASVVERVNAIRMGELATVGASTGFRELDRLTLGYRPGELVVVGARPGIGKTTFGSSSGRQSAAAGNGVAFFSLELAKDAIGARLLADQAFDKGQRLTHSAIRDGHLSDAQFEHMMAAEAEVARLPMDCDYAARLTVPELSARVSATKKRMARSGIPLRVVFIDYLKQVRASDRYRGQRHYEVGEITAGLHEIAKREEVCIVLLAQLNRGIEAESNKRPDLHHLRESGDIEADADVVLFLYRPAYYLRRTKEFQEGAPDALAEVERFETKLEVIVAKNRNGETGIVDLFCDIGASAVRNGGTRYGEHRQ</sequence>
<dbReference type="InterPro" id="IPR007694">
    <property type="entry name" value="DNA_helicase_DnaB-like_C"/>
</dbReference>
<evidence type="ECO:0000256" key="5">
    <source>
        <dbReference type="ARBA" id="ARBA00022801"/>
    </source>
</evidence>
<dbReference type="GO" id="GO:0005829">
    <property type="term" value="C:cytosol"/>
    <property type="evidence" value="ECO:0007669"/>
    <property type="project" value="TreeGrafter"/>
</dbReference>
<evidence type="ECO:0000256" key="10">
    <source>
        <dbReference type="ARBA" id="ARBA00044969"/>
    </source>
</evidence>
<keyword evidence="3" id="KW-0235">DNA replication</keyword>
<dbReference type="RefSeq" id="WP_188583390.1">
    <property type="nucleotide sequence ID" value="NZ_BMCT01000009.1"/>
</dbReference>
<dbReference type="GO" id="GO:0005524">
    <property type="term" value="F:ATP binding"/>
    <property type="evidence" value="ECO:0007669"/>
    <property type="project" value="UniProtKB-KW"/>
</dbReference>
<dbReference type="InterPro" id="IPR007693">
    <property type="entry name" value="DNA_helicase_DnaB-like_N"/>
</dbReference>
<reference evidence="13" key="1">
    <citation type="journal article" date="2014" name="Int. J. Syst. Evol. Microbiol.">
        <title>Complete genome sequence of Corynebacterium casei LMG S-19264T (=DSM 44701T), isolated from a smear-ripened cheese.</title>
        <authorList>
            <consortium name="US DOE Joint Genome Institute (JGI-PGF)"/>
            <person name="Walter F."/>
            <person name="Albersmeier A."/>
            <person name="Kalinowski J."/>
            <person name="Ruckert C."/>
        </authorList>
    </citation>
    <scope>NUCLEOTIDE SEQUENCE</scope>
    <source>
        <strain evidence="13">CCM 7897</strain>
    </source>
</reference>
<feature type="domain" description="SF4 helicase" evidence="12">
    <location>
        <begin position="172"/>
        <end position="462"/>
    </location>
</feature>
<evidence type="ECO:0000256" key="7">
    <source>
        <dbReference type="ARBA" id="ARBA00022840"/>
    </source>
</evidence>
<accession>A0A917FHQ5</accession>
<dbReference type="Gene3D" id="3.40.50.300">
    <property type="entry name" value="P-loop containing nucleotide triphosphate hydrolases"/>
    <property type="match status" value="1"/>
</dbReference>
<dbReference type="GO" id="GO:0006269">
    <property type="term" value="P:DNA replication, synthesis of primer"/>
    <property type="evidence" value="ECO:0007669"/>
    <property type="project" value="UniProtKB-KW"/>
</dbReference>
<keyword evidence="4" id="KW-0547">Nucleotide-binding</keyword>
<evidence type="ECO:0000256" key="11">
    <source>
        <dbReference type="ARBA" id="ARBA00048954"/>
    </source>
</evidence>
<keyword evidence="14" id="KW-1185">Reference proteome</keyword>
<evidence type="ECO:0000256" key="2">
    <source>
        <dbReference type="ARBA" id="ARBA00022515"/>
    </source>
</evidence>
<organism evidence="13 14">
    <name type="scientific">Azorhizobium oxalatiphilum</name>
    <dbReference type="NCBI Taxonomy" id="980631"/>
    <lineage>
        <taxon>Bacteria</taxon>
        <taxon>Pseudomonadati</taxon>
        <taxon>Pseudomonadota</taxon>
        <taxon>Alphaproteobacteria</taxon>
        <taxon>Hyphomicrobiales</taxon>
        <taxon>Xanthobacteraceae</taxon>
        <taxon>Azorhizobium</taxon>
    </lineage>
</organism>
<protein>
    <recommendedName>
        <fullName evidence="10">DNA 5'-3' helicase</fullName>
        <ecNumber evidence="10">5.6.2.3</ecNumber>
    </recommendedName>
</protein>
<keyword evidence="9" id="KW-0413">Isomerase</keyword>
<evidence type="ECO:0000313" key="13">
    <source>
        <dbReference type="EMBL" id="GGF82147.1"/>
    </source>
</evidence>
<evidence type="ECO:0000256" key="4">
    <source>
        <dbReference type="ARBA" id="ARBA00022741"/>
    </source>
</evidence>
<dbReference type="PANTHER" id="PTHR30153">
    <property type="entry name" value="REPLICATIVE DNA HELICASE DNAB"/>
    <property type="match status" value="1"/>
</dbReference>
<dbReference type="EC" id="5.6.2.3" evidence="10"/>
<comment type="catalytic activity">
    <reaction evidence="11">
        <text>ATP + H2O = ADP + phosphate + H(+)</text>
        <dbReference type="Rhea" id="RHEA:13065"/>
        <dbReference type="ChEBI" id="CHEBI:15377"/>
        <dbReference type="ChEBI" id="CHEBI:15378"/>
        <dbReference type="ChEBI" id="CHEBI:30616"/>
        <dbReference type="ChEBI" id="CHEBI:43474"/>
        <dbReference type="ChEBI" id="CHEBI:456216"/>
        <dbReference type="EC" id="5.6.2.3"/>
    </reaction>
</comment>
<dbReference type="EMBL" id="BMCT01000009">
    <property type="protein sequence ID" value="GGF82147.1"/>
    <property type="molecule type" value="Genomic_DNA"/>
</dbReference>
<name>A0A917FHQ5_9HYPH</name>
<dbReference type="InterPro" id="IPR036185">
    <property type="entry name" value="DNA_heli_DnaB-like_N_sf"/>
</dbReference>
<dbReference type="Gene3D" id="1.10.860.10">
    <property type="entry name" value="DNAb Helicase, Chain A"/>
    <property type="match status" value="1"/>
</dbReference>
<dbReference type="SUPFAM" id="SSF52540">
    <property type="entry name" value="P-loop containing nucleoside triphosphate hydrolases"/>
    <property type="match status" value="1"/>
</dbReference>
<dbReference type="GO" id="GO:1990077">
    <property type="term" value="C:primosome complex"/>
    <property type="evidence" value="ECO:0007669"/>
    <property type="project" value="UniProtKB-KW"/>
</dbReference>
<evidence type="ECO:0000256" key="9">
    <source>
        <dbReference type="ARBA" id="ARBA00023235"/>
    </source>
</evidence>
<proteinExistence type="inferred from homology"/>
<dbReference type="AlphaFoldDB" id="A0A917FHQ5"/>
<dbReference type="SUPFAM" id="SSF48024">
    <property type="entry name" value="N-terminal domain of DnaB helicase"/>
    <property type="match status" value="1"/>
</dbReference>
<comment type="caution">
    <text evidence="13">The sequence shown here is derived from an EMBL/GenBank/DDBJ whole genome shotgun (WGS) entry which is preliminary data.</text>
</comment>
<reference evidence="13" key="2">
    <citation type="submission" date="2020-09" db="EMBL/GenBank/DDBJ databases">
        <authorList>
            <person name="Sun Q."/>
            <person name="Sedlacek I."/>
        </authorList>
    </citation>
    <scope>NUCLEOTIDE SEQUENCE</scope>
    <source>
        <strain evidence="13">CCM 7897</strain>
    </source>
</reference>
<dbReference type="InterPro" id="IPR027417">
    <property type="entry name" value="P-loop_NTPase"/>
</dbReference>